<evidence type="ECO:0000256" key="2">
    <source>
        <dbReference type="ARBA" id="ARBA00010742"/>
    </source>
</evidence>
<accession>A0A6P2BZ18</accession>
<proteinExistence type="inferred from homology"/>
<dbReference type="SUPFAM" id="SSF53850">
    <property type="entry name" value="Periplasmic binding protein-like II"/>
    <property type="match status" value="1"/>
</dbReference>
<dbReference type="Pfam" id="PF09084">
    <property type="entry name" value="NMT1"/>
    <property type="match status" value="1"/>
</dbReference>
<comment type="similarity">
    <text evidence="2">Belongs to the bacterial solute-binding protein SsuA/TauA family.</text>
</comment>
<dbReference type="Proteomes" id="UP000460272">
    <property type="component" value="Unassembled WGS sequence"/>
</dbReference>
<feature type="domain" description="SsuA/THI5-like" evidence="4">
    <location>
        <begin position="79"/>
        <end position="294"/>
    </location>
</feature>
<dbReference type="PANTHER" id="PTHR30024">
    <property type="entry name" value="ALIPHATIC SULFONATES-BINDING PROTEIN-RELATED"/>
    <property type="match status" value="1"/>
</dbReference>
<sequence length="361" mass="37536">MMSIEPRLKRFTSNVSPARKAGGSAMPGRKGLILAAVLASTGFLGTGCASSTTGGLAVLPRVSGLEKTTITAAISPVLDSAGFFVAMREGLFAQEGLTVNYTPAHGDTVISGAVKGQYDVIATNYVSYIQAQVTRAANLRVIAEASLLQPGGRVIMTMPGSKVRTLKELTGHVLGVNADANVGFLLAASVLTENGIKLSVAGRKNAVGFPSFSMPYPDAAPALVSGKVAAAVVSEPFVTQAEESYGAVPLADLDSGATEQFPMEGYATTASWARANPRTMRAFLIALEAGQQIADTDRQAVESAFVGLPQGAGHIDRVTAAVMALNVYPLGVDAVRLQRVADVMQQFGFLKKRFDISGLLG</sequence>
<dbReference type="InterPro" id="IPR015168">
    <property type="entry name" value="SsuA/THI5"/>
</dbReference>
<dbReference type="EMBL" id="RPFW01000003">
    <property type="protein sequence ID" value="TVZ04362.1"/>
    <property type="molecule type" value="Genomic_DNA"/>
</dbReference>
<dbReference type="AlphaFoldDB" id="A0A6P2BZ18"/>
<dbReference type="PANTHER" id="PTHR30024:SF47">
    <property type="entry name" value="TAURINE-BINDING PERIPLASMIC PROTEIN"/>
    <property type="match status" value="1"/>
</dbReference>
<reference evidence="5 6" key="1">
    <citation type="submission" date="2018-11" db="EMBL/GenBank/DDBJ databases">
        <title>Trebonia kvetii gen.nov., sp.nov., a novel acidophilic actinobacterium, and proposal of the new actinobacterial family Treboniaceae fam. nov.</title>
        <authorList>
            <person name="Rapoport D."/>
            <person name="Sagova-Mareckova M."/>
            <person name="Sedlacek I."/>
            <person name="Provaznik J."/>
            <person name="Kralova S."/>
            <person name="Pavlinic D."/>
            <person name="Benes V."/>
            <person name="Kopecky J."/>
        </authorList>
    </citation>
    <scope>NUCLEOTIDE SEQUENCE [LARGE SCALE GENOMIC DNA]</scope>
    <source>
        <strain evidence="5 6">15Tr583</strain>
    </source>
</reference>
<keyword evidence="6" id="KW-1185">Reference proteome</keyword>
<gene>
    <name evidence="5" type="ORF">EAS64_18495</name>
</gene>
<keyword evidence="3" id="KW-0732">Signal</keyword>
<evidence type="ECO:0000313" key="6">
    <source>
        <dbReference type="Proteomes" id="UP000460272"/>
    </source>
</evidence>
<evidence type="ECO:0000313" key="5">
    <source>
        <dbReference type="EMBL" id="TVZ04362.1"/>
    </source>
</evidence>
<dbReference type="OrthoDB" id="8892982at2"/>
<dbReference type="GO" id="GO:0042597">
    <property type="term" value="C:periplasmic space"/>
    <property type="evidence" value="ECO:0007669"/>
    <property type="project" value="UniProtKB-SubCell"/>
</dbReference>
<evidence type="ECO:0000259" key="4">
    <source>
        <dbReference type="Pfam" id="PF09084"/>
    </source>
</evidence>
<comment type="caution">
    <text evidence="5">The sequence shown here is derived from an EMBL/GenBank/DDBJ whole genome shotgun (WGS) entry which is preliminary data.</text>
</comment>
<comment type="subcellular location">
    <subcellularLocation>
        <location evidence="1">Periplasm</location>
    </subcellularLocation>
</comment>
<dbReference type="Gene3D" id="3.40.190.10">
    <property type="entry name" value="Periplasmic binding protein-like II"/>
    <property type="match status" value="2"/>
</dbReference>
<name>A0A6P2BZ18_9ACTN</name>
<protein>
    <submittedName>
        <fullName evidence="5">ABC transporter substrate-binding protein</fullName>
    </submittedName>
</protein>
<evidence type="ECO:0000256" key="3">
    <source>
        <dbReference type="ARBA" id="ARBA00022729"/>
    </source>
</evidence>
<organism evidence="5 6">
    <name type="scientific">Trebonia kvetii</name>
    <dbReference type="NCBI Taxonomy" id="2480626"/>
    <lineage>
        <taxon>Bacteria</taxon>
        <taxon>Bacillati</taxon>
        <taxon>Actinomycetota</taxon>
        <taxon>Actinomycetes</taxon>
        <taxon>Streptosporangiales</taxon>
        <taxon>Treboniaceae</taxon>
        <taxon>Trebonia</taxon>
    </lineage>
</organism>
<evidence type="ECO:0000256" key="1">
    <source>
        <dbReference type="ARBA" id="ARBA00004418"/>
    </source>
</evidence>